<evidence type="ECO:0000256" key="1">
    <source>
        <dbReference type="ARBA" id="ARBA00004651"/>
    </source>
</evidence>
<dbReference type="Pfam" id="PF21088">
    <property type="entry name" value="MS_channel_1st"/>
    <property type="match status" value="1"/>
</dbReference>
<dbReference type="Pfam" id="PF00924">
    <property type="entry name" value="MS_channel_2nd"/>
    <property type="match status" value="1"/>
</dbReference>
<dbReference type="PANTHER" id="PTHR30566">
    <property type="entry name" value="YNAI-RELATED MECHANOSENSITIVE ION CHANNEL"/>
    <property type="match status" value="1"/>
</dbReference>
<evidence type="ECO:0000256" key="3">
    <source>
        <dbReference type="ARBA" id="ARBA00022475"/>
    </source>
</evidence>
<keyword evidence="6 7" id="KW-0472">Membrane</keyword>
<evidence type="ECO:0000256" key="4">
    <source>
        <dbReference type="ARBA" id="ARBA00022692"/>
    </source>
</evidence>
<dbReference type="SUPFAM" id="SSF82861">
    <property type="entry name" value="Mechanosensitive channel protein MscS (YggB), transmembrane region"/>
    <property type="match status" value="1"/>
</dbReference>
<evidence type="ECO:0000259" key="9">
    <source>
        <dbReference type="Pfam" id="PF21088"/>
    </source>
</evidence>
<proteinExistence type="inferred from homology"/>
<feature type="domain" description="Mechanosensitive ion channel MscS" evidence="8">
    <location>
        <begin position="176"/>
        <end position="243"/>
    </location>
</feature>
<dbReference type="InterPro" id="IPR011014">
    <property type="entry name" value="MscS_channel_TM-2"/>
</dbReference>
<sequence length="353" mass="38211">MDLWDVQWRGHALLAWLLALGAGVVGYAIVHGALAVLGARLHRLAQASPGGALQMLAAVVRATRGWVLLLLSVVVALRVWAPEPALQRPLEQLTHVLVGLQVALWLNRLVAVLLGRAVERDAVRNPVMIGVIKWSAQLAIWVMLLLAVLANAGVNVNAFIASLGVGGVAVALAAQNVLGDLFASISIGLDKPFEVGDYIGFGSESGTVVRVGIKSTRIQSLSGEELAIANAQLLQQTVHNYSRMTERRIAFELRLAIDPSRPRIEHFVHSVPPLLRAIDKVRFDRFHLTGFGDGWMAFECVYYVLAPSYAVFRDVQQQIHFDLLDLLAEKELQLAVPVRALQGPAPAAPVAAS</sequence>
<evidence type="ECO:0000313" key="11">
    <source>
        <dbReference type="Proteomes" id="UP001501627"/>
    </source>
</evidence>
<comment type="similarity">
    <text evidence="2">Belongs to the MscS (TC 1.A.23) family.</text>
</comment>
<dbReference type="RefSeq" id="WP_103045884.1">
    <property type="nucleotide sequence ID" value="NZ_BAABBP010000011.1"/>
</dbReference>
<feature type="domain" description="Mechanosensitive ion channel transmembrane helices 2/3" evidence="9">
    <location>
        <begin position="139"/>
        <end position="175"/>
    </location>
</feature>
<evidence type="ECO:0000313" key="10">
    <source>
        <dbReference type="EMBL" id="GAA3993331.1"/>
    </source>
</evidence>
<organism evidence="10 11">
    <name type="scientific">Comamonas faecalis</name>
    <dbReference type="NCBI Taxonomy" id="1387849"/>
    <lineage>
        <taxon>Bacteria</taxon>
        <taxon>Pseudomonadati</taxon>
        <taxon>Pseudomonadota</taxon>
        <taxon>Betaproteobacteria</taxon>
        <taxon>Burkholderiales</taxon>
        <taxon>Comamonadaceae</taxon>
        <taxon>Comamonas</taxon>
    </lineage>
</organism>
<dbReference type="InterPro" id="IPR010920">
    <property type="entry name" value="LSM_dom_sf"/>
</dbReference>
<comment type="subcellular location">
    <subcellularLocation>
        <location evidence="1">Cell membrane</location>
        <topology evidence="1">Multi-pass membrane protein</topology>
    </subcellularLocation>
</comment>
<dbReference type="InterPro" id="IPR006685">
    <property type="entry name" value="MscS_channel_2nd"/>
</dbReference>
<dbReference type="Gene3D" id="2.30.30.60">
    <property type="match status" value="1"/>
</dbReference>
<protein>
    <submittedName>
        <fullName evidence="10">Mechanosensitive ion channel family protein</fullName>
    </submittedName>
</protein>
<keyword evidence="5 7" id="KW-1133">Transmembrane helix</keyword>
<accession>A0ABP7R720</accession>
<keyword evidence="4 7" id="KW-0812">Transmembrane</keyword>
<evidence type="ECO:0000259" key="8">
    <source>
        <dbReference type="Pfam" id="PF00924"/>
    </source>
</evidence>
<keyword evidence="11" id="KW-1185">Reference proteome</keyword>
<dbReference type="InterPro" id="IPR011066">
    <property type="entry name" value="MscS_channel_C_sf"/>
</dbReference>
<dbReference type="InterPro" id="IPR049142">
    <property type="entry name" value="MS_channel_1st"/>
</dbReference>
<keyword evidence="3" id="KW-1003">Cell membrane</keyword>
<feature type="transmembrane region" description="Helical" evidence="7">
    <location>
        <begin position="58"/>
        <end position="81"/>
    </location>
</feature>
<name>A0ABP7R720_9BURK</name>
<evidence type="ECO:0000256" key="5">
    <source>
        <dbReference type="ARBA" id="ARBA00022989"/>
    </source>
</evidence>
<dbReference type="EMBL" id="BAABBP010000011">
    <property type="protein sequence ID" value="GAA3993331.1"/>
    <property type="molecule type" value="Genomic_DNA"/>
</dbReference>
<dbReference type="SUPFAM" id="SSF82689">
    <property type="entry name" value="Mechanosensitive channel protein MscS (YggB), C-terminal domain"/>
    <property type="match status" value="1"/>
</dbReference>
<evidence type="ECO:0000256" key="6">
    <source>
        <dbReference type="ARBA" id="ARBA00023136"/>
    </source>
</evidence>
<dbReference type="Gene3D" id="1.10.287.1260">
    <property type="match status" value="1"/>
</dbReference>
<evidence type="ECO:0000256" key="2">
    <source>
        <dbReference type="ARBA" id="ARBA00008017"/>
    </source>
</evidence>
<dbReference type="InterPro" id="IPR023408">
    <property type="entry name" value="MscS_beta-dom_sf"/>
</dbReference>
<reference evidence="11" key="1">
    <citation type="journal article" date="2019" name="Int. J. Syst. Evol. Microbiol.">
        <title>The Global Catalogue of Microorganisms (GCM) 10K type strain sequencing project: providing services to taxonomists for standard genome sequencing and annotation.</title>
        <authorList>
            <consortium name="The Broad Institute Genomics Platform"/>
            <consortium name="The Broad Institute Genome Sequencing Center for Infectious Disease"/>
            <person name="Wu L."/>
            <person name="Ma J."/>
        </authorList>
    </citation>
    <scope>NUCLEOTIDE SEQUENCE [LARGE SCALE GENOMIC DNA]</scope>
    <source>
        <strain evidence="11">JCM 17561</strain>
    </source>
</reference>
<gene>
    <name evidence="10" type="ORF">GCM10022279_15870</name>
</gene>
<feature type="transmembrane region" description="Helical" evidence="7">
    <location>
        <begin position="93"/>
        <end position="115"/>
    </location>
</feature>
<dbReference type="SUPFAM" id="SSF50182">
    <property type="entry name" value="Sm-like ribonucleoproteins"/>
    <property type="match status" value="1"/>
</dbReference>
<dbReference type="PANTHER" id="PTHR30566:SF25">
    <property type="entry name" value="INNER MEMBRANE PROTEIN"/>
    <property type="match status" value="1"/>
</dbReference>
<feature type="transmembrane region" description="Helical" evidence="7">
    <location>
        <begin position="127"/>
        <end position="150"/>
    </location>
</feature>
<dbReference type="Proteomes" id="UP001501627">
    <property type="component" value="Unassembled WGS sequence"/>
</dbReference>
<evidence type="ECO:0000256" key="7">
    <source>
        <dbReference type="SAM" id="Phobius"/>
    </source>
</evidence>
<feature type="transmembrane region" description="Helical" evidence="7">
    <location>
        <begin position="12"/>
        <end position="37"/>
    </location>
</feature>
<comment type="caution">
    <text evidence="10">The sequence shown here is derived from an EMBL/GenBank/DDBJ whole genome shotgun (WGS) entry which is preliminary data.</text>
</comment>